<gene>
    <name evidence="2" type="ORF">SAMN04488118_1205</name>
</gene>
<accession>A0A1G5RIN8</accession>
<dbReference type="NCBIfam" id="NF041925">
    <property type="entry name" value="QatC"/>
    <property type="match status" value="1"/>
</dbReference>
<dbReference type="InterPro" id="IPR049676">
    <property type="entry name" value="QatC"/>
</dbReference>
<reference evidence="2 3" key="1">
    <citation type="submission" date="2016-10" db="EMBL/GenBank/DDBJ databases">
        <authorList>
            <person name="de Groot N.N."/>
        </authorList>
    </citation>
    <scope>NUCLEOTIDE SEQUENCE [LARGE SCALE GENOMIC DNA]</scope>
    <source>
        <strain evidence="2 3">U95</strain>
    </source>
</reference>
<dbReference type="SUPFAM" id="SSF52402">
    <property type="entry name" value="Adenine nucleotide alpha hydrolases-like"/>
    <property type="match status" value="1"/>
</dbReference>
<dbReference type="EMBL" id="FMWG01000020">
    <property type="protein sequence ID" value="SCZ73907.1"/>
    <property type="molecule type" value="Genomic_DNA"/>
</dbReference>
<organism evidence="2 3">
    <name type="scientific">Epibacterium ulvae</name>
    <dbReference type="NCBI Taxonomy" id="1156985"/>
    <lineage>
        <taxon>Bacteria</taxon>
        <taxon>Pseudomonadati</taxon>
        <taxon>Pseudomonadota</taxon>
        <taxon>Alphaproteobacteria</taxon>
        <taxon>Rhodobacterales</taxon>
        <taxon>Roseobacteraceae</taxon>
        <taxon>Epibacterium</taxon>
    </lineage>
</organism>
<dbReference type="InterPro" id="IPR018317">
    <property type="entry name" value="QueC"/>
</dbReference>
<dbReference type="InterPro" id="IPR014729">
    <property type="entry name" value="Rossmann-like_a/b/a_fold"/>
</dbReference>
<name>A0A1G5RIN8_9RHOB</name>
<keyword evidence="3" id="KW-1185">Reference proteome</keyword>
<keyword evidence="1" id="KW-0671">Queuosine biosynthesis</keyword>
<dbReference type="OrthoDB" id="9789567at2"/>
<proteinExistence type="predicted"/>
<sequence>MTKCVAHFQTEEIQRTKNIADNCRVVRLYDTCHHIANAGFIGKTVPDKVERLGAPTSTAAYDFLTISMAVTAADTFFRREDVSQNGWARDFELHVPLVQPAKWAAVEPLLRKILNFLTGDSWAFTFLPNGPSKPNAVGGRLRKKSNLTNVDSVCLYSGGLDSWLGAKHLTAGGKNPILVSHSYPQDARRQNYLYDRLGYPLQRFSLNASPRQSGSANDTTMRGRSFNFLAMGAVCADAVAELNGLNQVPLYIPENGFIALNAPLTPRRVGSHSTRTAHPNYLSQLQELFSRVGIRANIGNPFWTLTKGEMMKNAALTADDQRHACQTVSCGKWKRKSEQCGRCLPCLIRRASFHKAGIVDSTPYTYSIPQNFAERDGTKKDDLMAVIRSVRQTTKKQRLVNALKSGPLPIDSTERRAWLSVYERGLEEMGDFLTSQGV</sequence>
<dbReference type="GO" id="GO:0008616">
    <property type="term" value="P:tRNA queuosine(34) biosynthetic process"/>
    <property type="evidence" value="ECO:0007669"/>
    <property type="project" value="UniProtKB-KW"/>
</dbReference>
<evidence type="ECO:0000256" key="1">
    <source>
        <dbReference type="ARBA" id="ARBA00022785"/>
    </source>
</evidence>
<dbReference type="Pfam" id="PF06508">
    <property type="entry name" value="QueC"/>
    <property type="match status" value="1"/>
</dbReference>
<dbReference type="Proteomes" id="UP000198767">
    <property type="component" value="Unassembled WGS sequence"/>
</dbReference>
<protein>
    <submittedName>
        <fullName evidence="2">7-cyano-7-deazaguanine synthase (Queuosine biosynthesis)</fullName>
    </submittedName>
</protein>
<evidence type="ECO:0000313" key="2">
    <source>
        <dbReference type="EMBL" id="SCZ73907.1"/>
    </source>
</evidence>
<dbReference type="AlphaFoldDB" id="A0A1G5RIN8"/>
<dbReference type="STRING" id="1156985.SAMN04488118_1205"/>
<dbReference type="Gene3D" id="3.40.50.620">
    <property type="entry name" value="HUPs"/>
    <property type="match status" value="1"/>
</dbReference>
<evidence type="ECO:0000313" key="3">
    <source>
        <dbReference type="Proteomes" id="UP000198767"/>
    </source>
</evidence>
<dbReference type="RefSeq" id="WP_157844020.1">
    <property type="nucleotide sequence ID" value="NZ_FMWG01000020.1"/>
</dbReference>